<dbReference type="GO" id="GO:0000162">
    <property type="term" value="P:L-tryptophan biosynthetic process"/>
    <property type="evidence" value="ECO:0007669"/>
    <property type="project" value="TreeGrafter"/>
</dbReference>
<dbReference type="SUPFAM" id="SSF56322">
    <property type="entry name" value="ADC synthase"/>
    <property type="match status" value="1"/>
</dbReference>
<dbReference type="Gene3D" id="3.40.50.300">
    <property type="entry name" value="P-loop containing nucleotide triphosphate hydrolases"/>
    <property type="match status" value="1"/>
</dbReference>
<accession>A0A6L2KLE4</accession>
<comment type="caution">
    <text evidence="2">The sequence shown here is derived from an EMBL/GenBank/DDBJ whole genome shotgun (WGS) entry which is preliminary data.</text>
</comment>
<dbReference type="AlphaFoldDB" id="A0A6L2KLE4"/>
<evidence type="ECO:0000313" key="2">
    <source>
        <dbReference type="EMBL" id="GEU48704.1"/>
    </source>
</evidence>
<sequence>MVEMDGDMAMNDDNGVGGGRFVIADELDYLITKDRVVLHDLFMLTMLPFSKIILIGIANVIDLANRFLPKLQSLNLNVLFYQPLPYTVFQPQALELCVRIVLCSAVKIFRKGKKDTTIGELNKYYIDLCKSTSIPPIGIMELSCMCRVLGDQYCRALRIVNPSPYMTYLQARGSILVASSLKILTCLKKRKVINRPLVGTIRRAKTPKEDYMLENQLLHNEKQCVEHIMLVDLGRNDVGKVKAMELIDKLEVTRRRPCSSGFEGISFTRDMDIALALRTIVFPTALRYDTMYSYRNSNKRRDWVAHLQARAGIVADSDPGDEQRECENKAATLACAIDLAESSFVDK</sequence>
<dbReference type="PRINTS" id="PR00095">
    <property type="entry name" value="ANTSNTHASEI"/>
</dbReference>
<dbReference type="EMBL" id="BKCJ010002458">
    <property type="protein sequence ID" value="GEU48704.1"/>
    <property type="molecule type" value="Genomic_DNA"/>
</dbReference>
<gene>
    <name evidence="2" type="ORF">Tci_020682</name>
</gene>
<dbReference type="Gene3D" id="3.60.120.10">
    <property type="entry name" value="Anthranilate synthase"/>
    <property type="match status" value="2"/>
</dbReference>
<organism evidence="2">
    <name type="scientific">Tanacetum cinerariifolium</name>
    <name type="common">Dalmatian daisy</name>
    <name type="synonym">Chrysanthemum cinerariifolium</name>
    <dbReference type="NCBI Taxonomy" id="118510"/>
    <lineage>
        <taxon>Eukaryota</taxon>
        <taxon>Viridiplantae</taxon>
        <taxon>Streptophyta</taxon>
        <taxon>Embryophyta</taxon>
        <taxon>Tracheophyta</taxon>
        <taxon>Spermatophyta</taxon>
        <taxon>Magnoliopsida</taxon>
        <taxon>eudicotyledons</taxon>
        <taxon>Gunneridae</taxon>
        <taxon>Pentapetalae</taxon>
        <taxon>asterids</taxon>
        <taxon>campanulids</taxon>
        <taxon>Asterales</taxon>
        <taxon>Asteraceae</taxon>
        <taxon>Asteroideae</taxon>
        <taxon>Anthemideae</taxon>
        <taxon>Anthemidinae</taxon>
        <taxon>Tanacetum</taxon>
    </lineage>
</organism>
<protein>
    <submittedName>
        <fullName evidence="2">Anthranilate synthase alpha subunit 2, chloroplastic-like isoform X1</fullName>
    </submittedName>
</protein>
<dbReference type="InterPro" id="IPR019999">
    <property type="entry name" value="Anth_synth_I-like"/>
</dbReference>
<reference evidence="2" key="1">
    <citation type="journal article" date="2019" name="Sci. Rep.">
        <title>Draft genome of Tanacetum cinerariifolium, the natural source of mosquito coil.</title>
        <authorList>
            <person name="Yamashiro T."/>
            <person name="Shiraishi A."/>
            <person name="Satake H."/>
            <person name="Nakayama K."/>
        </authorList>
    </citation>
    <scope>NUCLEOTIDE SEQUENCE</scope>
</reference>
<evidence type="ECO:0000259" key="1">
    <source>
        <dbReference type="Pfam" id="PF00425"/>
    </source>
</evidence>
<proteinExistence type="predicted"/>
<dbReference type="InterPro" id="IPR005801">
    <property type="entry name" value="ADC_synthase"/>
</dbReference>
<dbReference type="InterPro" id="IPR015890">
    <property type="entry name" value="Chorismate_C"/>
</dbReference>
<dbReference type="PANTHER" id="PTHR11236">
    <property type="entry name" value="AMINOBENZOATE/ANTHRANILATE SYNTHASE"/>
    <property type="match status" value="1"/>
</dbReference>
<dbReference type="InterPro" id="IPR027417">
    <property type="entry name" value="P-loop_NTPase"/>
</dbReference>
<dbReference type="Pfam" id="PF00425">
    <property type="entry name" value="Chorismate_bind"/>
    <property type="match status" value="1"/>
</dbReference>
<name>A0A6L2KLE4_TANCI</name>
<dbReference type="GO" id="GO:0006260">
    <property type="term" value="P:DNA replication"/>
    <property type="evidence" value="ECO:0007669"/>
    <property type="project" value="UniProtKB-KW"/>
</dbReference>
<dbReference type="PANTHER" id="PTHR11236:SF9">
    <property type="entry name" value="ANTHRANILATE SYNTHASE COMPONENT 1"/>
    <property type="match status" value="1"/>
</dbReference>
<feature type="domain" description="Chorismate-utilising enzyme C-terminal" evidence="1">
    <location>
        <begin position="152"/>
        <end position="241"/>
    </location>
</feature>